<accession>A0A1Q9ERB2</accession>
<organism evidence="1 2">
    <name type="scientific">Symbiodinium microadriaticum</name>
    <name type="common">Dinoflagellate</name>
    <name type="synonym">Zooxanthella microadriatica</name>
    <dbReference type="NCBI Taxonomy" id="2951"/>
    <lineage>
        <taxon>Eukaryota</taxon>
        <taxon>Sar</taxon>
        <taxon>Alveolata</taxon>
        <taxon>Dinophyceae</taxon>
        <taxon>Suessiales</taxon>
        <taxon>Symbiodiniaceae</taxon>
        <taxon>Symbiodinium</taxon>
    </lineage>
</organism>
<sequence length="77" mass="8491">MADTTGVDMPHSLQPARPFRKQGLQQGLTRLQLLLARLPQEHRYPVQVLLAEGIDLGSAAVGQVQLTSKSIYRLALK</sequence>
<reference evidence="1 2" key="1">
    <citation type="submission" date="2016-02" db="EMBL/GenBank/DDBJ databases">
        <title>Genome analysis of coral dinoflagellate symbionts highlights evolutionary adaptations to a symbiotic lifestyle.</title>
        <authorList>
            <person name="Aranda M."/>
            <person name="Li Y."/>
            <person name="Liew Y.J."/>
            <person name="Baumgarten S."/>
            <person name="Simakov O."/>
            <person name="Wilson M."/>
            <person name="Piel J."/>
            <person name="Ashoor H."/>
            <person name="Bougouffa S."/>
            <person name="Bajic V.B."/>
            <person name="Ryu T."/>
            <person name="Ravasi T."/>
            <person name="Bayer T."/>
            <person name="Micklem G."/>
            <person name="Kim H."/>
            <person name="Bhak J."/>
            <person name="Lajeunesse T.C."/>
            <person name="Voolstra C.R."/>
        </authorList>
    </citation>
    <scope>NUCLEOTIDE SEQUENCE [LARGE SCALE GENOMIC DNA]</scope>
    <source>
        <strain evidence="1 2">CCMP2467</strain>
    </source>
</reference>
<gene>
    <name evidence="1" type="ORF">AK812_SmicGene6421</name>
</gene>
<name>A0A1Q9ERB2_SYMMI</name>
<evidence type="ECO:0000313" key="2">
    <source>
        <dbReference type="Proteomes" id="UP000186817"/>
    </source>
</evidence>
<dbReference type="Proteomes" id="UP000186817">
    <property type="component" value="Unassembled WGS sequence"/>
</dbReference>
<protein>
    <submittedName>
        <fullName evidence="1">Uncharacterized protein</fullName>
    </submittedName>
</protein>
<dbReference type="AlphaFoldDB" id="A0A1Q9ERB2"/>
<keyword evidence="2" id="KW-1185">Reference proteome</keyword>
<comment type="caution">
    <text evidence="1">The sequence shown here is derived from an EMBL/GenBank/DDBJ whole genome shotgun (WGS) entry which is preliminary data.</text>
</comment>
<proteinExistence type="predicted"/>
<evidence type="ECO:0000313" key="1">
    <source>
        <dbReference type="EMBL" id="OLQ09973.1"/>
    </source>
</evidence>
<dbReference type="EMBL" id="LSRX01000087">
    <property type="protein sequence ID" value="OLQ09973.1"/>
    <property type="molecule type" value="Genomic_DNA"/>
</dbReference>